<comment type="caution">
    <text evidence="2">The sequence shown here is derived from an EMBL/GenBank/DDBJ whole genome shotgun (WGS) entry which is preliminary data.</text>
</comment>
<dbReference type="Gene3D" id="3.30.559.30">
    <property type="entry name" value="Nonribosomal peptide synthetase, condensation domain"/>
    <property type="match status" value="1"/>
</dbReference>
<dbReference type="EMBL" id="JAMAST010000018">
    <property type="protein sequence ID" value="MCL1632630.1"/>
    <property type="molecule type" value="Genomic_DNA"/>
</dbReference>
<dbReference type="SUPFAM" id="SSF52777">
    <property type="entry name" value="CoA-dependent acyltransferases"/>
    <property type="match status" value="2"/>
</dbReference>
<proteinExistence type="predicted"/>
<dbReference type="Gene3D" id="3.30.559.10">
    <property type="entry name" value="Chloramphenicol acetyltransferase-like domain"/>
    <property type="match status" value="1"/>
</dbReference>
<feature type="domain" description="Condensation" evidence="1">
    <location>
        <begin position="22"/>
        <end position="269"/>
    </location>
</feature>
<name>A0ABT0MCL8_9BACL</name>
<evidence type="ECO:0000313" key="3">
    <source>
        <dbReference type="Proteomes" id="UP001203004"/>
    </source>
</evidence>
<dbReference type="PANTHER" id="PTHR28037">
    <property type="entry name" value="ALCOHOL O-ACETYLTRANSFERASE 1-RELATED"/>
    <property type="match status" value="1"/>
</dbReference>
<dbReference type="InterPro" id="IPR001242">
    <property type="entry name" value="Condensation_dom"/>
</dbReference>
<evidence type="ECO:0000313" key="2">
    <source>
        <dbReference type="EMBL" id="MCL1632630.1"/>
    </source>
</evidence>
<dbReference type="InterPro" id="IPR023213">
    <property type="entry name" value="CAT-like_dom_sf"/>
</dbReference>
<sequence>MMKQQKTYPAESADIKHFVSGEKKKNDHFLHAVIRFDRMIEEDLLIQAVHSTLSALPLLSCRYVEANEEAFWEEAGWQAQDMVRIVDTRFPDTAIQEQLTRKLNEKKGPQLQIAVIRHQEKDTLAILLNHMICDGVGIKDYLYLLSECYSRLAEGLPLRHPLIANPNARSIHQVFDSMSVQQMEQIKHARLTRYDQSAADHLPLQGNSNHPFILTHQVAAERFESIKKYAKKRGATINDALFAAYVCALSEIVRADPIVLDCPVNLRAFLPENSQPGFCNLTSNITCVVPSHVGERFDEALYSVKKVMDAEKESLEPLRVYWDLEEAYRTHSLQDAKKLFPTIYSIPVNGMTNIGIINDKALQFHGLEVLDAYISGSIKYAPFFQVAVTTYKKQMTFCTNFHGTEEDHQFLDDFVNKIIGFLPK</sequence>
<dbReference type="Proteomes" id="UP001203004">
    <property type="component" value="Unassembled WGS sequence"/>
</dbReference>
<dbReference type="PANTHER" id="PTHR28037:SF1">
    <property type="entry name" value="ALCOHOL O-ACETYLTRANSFERASE 1-RELATED"/>
    <property type="match status" value="1"/>
</dbReference>
<accession>A0ABT0MCL8</accession>
<protein>
    <submittedName>
        <fullName evidence="2">Condensation domain-containing protein</fullName>
    </submittedName>
</protein>
<reference evidence="2 3" key="1">
    <citation type="submission" date="2022-05" db="EMBL/GenBank/DDBJ databases">
        <title>Sporolactobacillus sp nov CPB3-1, isolated from tree bark (Mangifera indica L.).</title>
        <authorList>
            <person name="Phuengjayaem S."/>
            <person name="Tanasupawat S."/>
        </authorList>
    </citation>
    <scope>NUCLEOTIDE SEQUENCE [LARGE SCALE GENOMIC DNA]</scope>
    <source>
        <strain evidence="2 3">CPB3-1</strain>
    </source>
</reference>
<gene>
    <name evidence="2" type="ORF">M3N64_11945</name>
</gene>
<evidence type="ECO:0000259" key="1">
    <source>
        <dbReference type="Pfam" id="PF00668"/>
    </source>
</evidence>
<dbReference type="RefSeq" id="WP_249102563.1">
    <property type="nucleotide sequence ID" value="NZ_JAMAST010000018.1"/>
</dbReference>
<keyword evidence="3" id="KW-1185">Reference proteome</keyword>
<organism evidence="2 3">
    <name type="scientific">Sporolactobacillus mangiferae</name>
    <dbReference type="NCBI Taxonomy" id="2940498"/>
    <lineage>
        <taxon>Bacteria</taxon>
        <taxon>Bacillati</taxon>
        <taxon>Bacillota</taxon>
        <taxon>Bacilli</taxon>
        <taxon>Bacillales</taxon>
        <taxon>Sporolactobacillaceae</taxon>
        <taxon>Sporolactobacillus</taxon>
    </lineage>
</organism>
<dbReference type="Pfam" id="PF00668">
    <property type="entry name" value="Condensation"/>
    <property type="match status" value="1"/>
</dbReference>
<dbReference type="InterPro" id="IPR052058">
    <property type="entry name" value="Alcohol_O-acetyltransferase"/>
</dbReference>